<dbReference type="EMBL" id="GG738850">
    <property type="protein sequence ID" value="EFC48782.1"/>
    <property type="molecule type" value="Genomic_DNA"/>
</dbReference>
<dbReference type="InterPro" id="IPR042099">
    <property type="entry name" value="ANL_N_sf"/>
</dbReference>
<dbReference type="OMA" id="KCPIVEH"/>
<dbReference type="GeneID" id="8852501"/>
<gene>
    <name evidence="5" type="ORF">NAEGRDRAFT_78419</name>
</gene>
<evidence type="ECO:0000256" key="1">
    <source>
        <dbReference type="ARBA" id="ARBA00022741"/>
    </source>
</evidence>
<dbReference type="GO" id="GO:0016020">
    <property type="term" value="C:membrane"/>
    <property type="evidence" value="ECO:0007669"/>
    <property type="project" value="TreeGrafter"/>
</dbReference>
<evidence type="ECO:0000313" key="6">
    <source>
        <dbReference type="Proteomes" id="UP000006671"/>
    </source>
</evidence>
<dbReference type="GO" id="GO:0005524">
    <property type="term" value="F:ATP binding"/>
    <property type="evidence" value="ECO:0007669"/>
    <property type="project" value="UniProtKB-KW"/>
</dbReference>
<name>D2V3J6_NAEGR</name>
<dbReference type="InterPro" id="IPR020845">
    <property type="entry name" value="AMP-binding_CS"/>
</dbReference>
<dbReference type="AlphaFoldDB" id="D2V3J6"/>
<feature type="region of interest" description="Disordered" evidence="3">
    <location>
        <begin position="103"/>
        <end position="129"/>
    </location>
</feature>
<dbReference type="OrthoDB" id="1700726at2759"/>
<evidence type="ECO:0000259" key="4">
    <source>
        <dbReference type="Pfam" id="PF00501"/>
    </source>
</evidence>
<keyword evidence="1" id="KW-0547">Nucleotide-binding</keyword>
<proteinExistence type="predicted"/>
<dbReference type="RefSeq" id="XP_002681526.1">
    <property type="nucleotide sequence ID" value="XM_002681480.1"/>
</dbReference>
<dbReference type="InterPro" id="IPR000873">
    <property type="entry name" value="AMP-dep_synth/lig_dom"/>
</dbReference>
<protein>
    <submittedName>
        <fullName evidence="5">Predicted protein</fullName>
    </submittedName>
</protein>
<dbReference type="PANTHER" id="PTHR43272">
    <property type="entry name" value="LONG-CHAIN-FATTY-ACID--COA LIGASE"/>
    <property type="match status" value="1"/>
</dbReference>
<dbReference type="InParanoid" id="D2V3J6"/>
<dbReference type="VEuPathDB" id="AmoebaDB:NAEGRDRAFT_78419"/>
<dbReference type="SUPFAM" id="SSF56801">
    <property type="entry name" value="Acetyl-CoA synthetase-like"/>
    <property type="match status" value="1"/>
</dbReference>
<dbReference type="Pfam" id="PF00501">
    <property type="entry name" value="AMP-binding"/>
    <property type="match status" value="1"/>
</dbReference>
<dbReference type="Proteomes" id="UP000006671">
    <property type="component" value="Unassembled WGS sequence"/>
</dbReference>
<dbReference type="eggNOG" id="KOG1256">
    <property type="taxonomic scope" value="Eukaryota"/>
</dbReference>
<evidence type="ECO:0000313" key="5">
    <source>
        <dbReference type="EMBL" id="EFC48782.1"/>
    </source>
</evidence>
<evidence type="ECO:0000256" key="2">
    <source>
        <dbReference type="ARBA" id="ARBA00022840"/>
    </source>
</evidence>
<dbReference type="PROSITE" id="PS00455">
    <property type="entry name" value="AMP_BINDING"/>
    <property type="match status" value="1"/>
</dbReference>
<dbReference type="STRING" id="5762.D2V3J6"/>
<keyword evidence="6" id="KW-1185">Reference proteome</keyword>
<feature type="domain" description="AMP-dependent synthetase/ligase" evidence="4">
    <location>
        <begin position="158"/>
        <end position="575"/>
    </location>
</feature>
<dbReference type="Gene3D" id="3.40.50.12780">
    <property type="entry name" value="N-terminal domain of ligase-like"/>
    <property type="match status" value="1"/>
</dbReference>
<reference evidence="5 6" key="1">
    <citation type="journal article" date="2010" name="Cell">
        <title>The genome of Naegleria gruberi illuminates early eukaryotic versatility.</title>
        <authorList>
            <person name="Fritz-Laylin L.K."/>
            <person name="Prochnik S.E."/>
            <person name="Ginger M.L."/>
            <person name="Dacks J.B."/>
            <person name="Carpenter M.L."/>
            <person name="Field M.C."/>
            <person name="Kuo A."/>
            <person name="Paredez A."/>
            <person name="Chapman J."/>
            <person name="Pham J."/>
            <person name="Shu S."/>
            <person name="Neupane R."/>
            <person name="Cipriano M."/>
            <person name="Mancuso J."/>
            <person name="Tu H."/>
            <person name="Salamov A."/>
            <person name="Lindquist E."/>
            <person name="Shapiro H."/>
            <person name="Lucas S."/>
            <person name="Grigoriev I.V."/>
            <person name="Cande W.Z."/>
            <person name="Fulton C."/>
            <person name="Rokhsar D.S."/>
            <person name="Dawson S.C."/>
        </authorList>
    </citation>
    <scope>NUCLEOTIDE SEQUENCE [LARGE SCALE GENOMIC DNA]</scope>
    <source>
        <strain evidence="5 6">NEG-M</strain>
    </source>
</reference>
<accession>D2V3J6</accession>
<feature type="compositionally biased region" description="Low complexity" evidence="3">
    <location>
        <begin position="28"/>
        <end position="41"/>
    </location>
</feature>
<dbReference type="KEGG" id="ngr:NAEGRDRAFT_78419"/>
<dbReference type="PANTHER" id="PTHR43272:SF33">
    <property type="entry name" value="AMP-BINDING DOMAIN-CONTAINING PROTEIN-RELATED"/>
    <property type="match status" value="1"/>
</dbReference>
<organism evidence="6">
    <name type="scientific">Naegleria gruberi</name>
    <name type="common">Amoeba</name>
    <dbReference type="NCBI Taxonomy" id="5762"/>
    <lineage>
        <taxon>Eukaryota</taxon>
        <taxon>Discoba</taxon>
        <taxon>Heterolobosea</taxon>
        <taxon>Tetramitia</taxon>
        <taxon>Eutetramitia</taxon>
        <taxon>Vahlkampfiidae</taxon>
        <taxon>Naegleria</taxon>
    </lineage>
</organism>
<evidence type="ECO:0000256" key="3">
    <source>
        <dbReference type="SAM" id="MobiDB-lite"/>
    </source>
</evidence>
<feature type="region of interest" description="Disordered" evidence="3">
    <location>
        <begin position="1"/>
        <end position="59"/>
    </location>
</feature>
<keyword evidence="2" id="KW-0067">ATP-binding</keyword>
<dbReference type="GO" id="GO:0004467">
    <property type="term" value="F:long-chain fatty acid-CoA ligase activity"/>
    <property type="evidence" value="ECO:0007669"/>
    <property type="project" value="TreeGrafter"/>
</dbReference>
<sequence length="756" mass="83961">MSDFSAFADSLAVTEEQEQKQQEEKIESSTTTTEEVATTETLKTEENISTVEDQENKDINNFVEEITTPPKEEEPPVEAVPKSEPKTDASLFLVPELKGIKTTTSSSKSYPPVANQTVSGGSDPRIKRKNGHQDALIIKKYEDISTLYDSFKKCVEKFADRPCLGRRMRDPTDSSKLLMEYEFITFKEVDDMSRNLACGLRHIGISPNQHIAIYSKNRREWQISVEACNKQSLVSLALYDTLGEESSNFIMNHGEVVSVCCSGETLGSVIKLAPKAEYLKSVICFDAITEEQKSTLEKINIKSYTLNEVMELGKQNPIEDVPPTPQSIACLNYTSGTTGMPKGVVITHLNFIAASAGIAHNIIDLNENDCVVSYLPLAHILERMVEIVFLQAGASIGFWEGNIKNLKDDLIALKPTAFPAVPRVLDKLYDGIKEKISKEGKLKQWAISKAIKSKEEGMLSGKSTPISDVVLGVIRKNFGGRIRFCLSGGAPIRPEVQQYMRVIFGCSLVQGYGLTETCAAALIQLPYDYSESHIGCVVPSVEVKLDDVPEMNYSMELNKSGEICVRGPSVSMGYYKDEEKTKEAWDAEGWFHTGDIGKENENGTISIIDRKKNIFKLSQGEYIAAENIEQKLSQSKFITGIWVYGDSFKSCVIGFAVANISVLQQYAKDNGKEQLADKIEELCEDPDIVKAVLADIVAVAKQAKLKGFEIIRGLKLLPKEFEQYGVTTPTMKIIRPKLKEVFKNEIDALYQTIPDV</sequence>
<feature type="compositionally biased region" description="Basic and acidic residues" evidence="3">
    <location>
        <begin position="17"/>
        <end position="27"/>
    </location>
</feature>
<dbReference type="GO" id="GO:0005783">
    <property type="term" value="C:endoplasmic reticulum"/>
    <property type="evidence" value="ECO:0007669"/>
    <property type="project" value="TreeGrafter"/>
</dbReference>